<sequence length="122" mass="13947">MQRYAVMFRIRPGTEDKVRELLATYAPPEWVTPDGTRLLSTSIFMKDGLVIRMIEIDGNLPSVMAHLGRQPSVQKLERELNQYLADGHQRDVSSPDGARTFFQRALMEHVTTRRATFEDAPT</sequence>
<keyword evidence="3" id="KW-1185">Reference proteome</keyword>
<dbReference type="InterPro" id="IPR007575">
    <property type="entry name" value="SchA_CurD-like"/>
</dbReference>
<dbReference type="RefSeq" id="WP_183216014.1">
    <property type="nucleotide sequence ID" value="NZ_BMPW01000001.1"/>
</dbReference>
<feature type="domain" description="SchA/CurD-like" evidence="1">
    <location>
        <begin position="1"/>
        <end position="112"/>
    </location>
</feature>
<reference evidence="2 3" key="1">
    <citation type="submission" date="2020-08" db="EMBL/GenBank/DDBJ databases">
        <title>Genomic Encyclopedia of Type Strains, Phase III (KMG-III): the genomes of soil and plant-associated and newly described type strains.</title>
        <authorList>
            <person name="Whitman W."/>
        </authorList>
    </citation>
    <scope>NUCLEOTIDE SEQUENCE [LARGE SCALE GENOMIC DNA]</scope>
    <source>
        <strain evidence="2 3">CECT 3287</strain>
    </source>
</reference>
<dbReference type="AlphaFoldDB" id="A0A7W5AAR6"/>
<evidence type="ECO:0000313" key="2">
    <source>
        <dbReference type="EMBL" id="MBB3092833.1"/>
    </source>
</evidence>
<dbReference type="EMBL" id="JACHXF010000001">
    <property type="protein sequence ID" value="MBB3092833.1"/>
    <property type="molecule type" value="Genomic_DNA"/>
</dbReference>
<protein>
    <recommendedName>
        <fullName evidence="1">SchA/CurD-like domain-containing protein</fullName>
    </recommendedName>
</protein>
<accession>A0A7W5AAR6</accession>
<dbReference type="Proteomes" id="UP000590749">
    <property type="component" value="Unassembled WGS sequence"/>
</dbReference>
<name>A0A7W5AAR6_9ACTN</name>
<comment type="caution">
    <text evidence="2">The sequence shown here is derived from an EMBL/GenBank/DDBJ whole genome shotgun (WGS) entry which is preliminary data.</text>
</comment>
<dbReference type="Pfam" id="PF04486">
    <property type="entry name" value="SchA_CurD"/>
    <property type="match status" value="1"/>
</dbReference>
<evidence type="ECO:0000259" key="1">
    <source>
        <dbReference type="Pfam" id="PF04486"/>
    </source>
</evidence>
<evidence type="ECO:0000313" key="3">
    <source>
        <dbReference type="Proteomes" id="UP000590749"/>
    </source>
</evidence>
<gene>
    <name evidence="2" type="ORF">FHR83_000467</name>
</gene>
<proteinExistence type="predicted"/>
<organism evidence="2 3">
    <name type="scientific">Actinoplanes campanulatus</name>
    <dbReference type="NCBI Taxonomy" id="113559"/>
    <lineage>
        <taxon>Bacteria</taxon>
        <taxon>Bacillati</taxon>
        <taxon>Actinomycetota</taxon>
        <taxon>Actinomycetes</taxon>
        <taxon>Micromonosporales</taxon>
        <taxon>Micromonosporaceae</taxon>
        <taxon>Actinoplanes</taxon>
    </lineage>
</organism>